<dbReference type="EMBL" id="WHOS01000055">
    <property type="protein sequence ID" value="NUB03115.1"/>
    <property type="molecule type" value="Genomic_DNA"/>
</dbReference>
<dbReference type="PANTHER" id="PTHR43065:SF10">
    <property type="entry name" value="PEROXIDE STRESS-ACTIVATED HISTIDINE KINASE MAK3"/>
    <property type="match status" value="1"/>
</dbReference>
<dbReference type="Gene3D" id="1.10.287.130">
    <property type="match status" value="1"/>
</dbReference>
<dbReference type="EC" id="2.7.13.3" evidence="2"/>
<dbReference type="InterPro" id="IPR003661">
    <property type="entry name" value="HisK_dim/P_dom"/>
</dbReference>
<keyword evidence="8" id="KW-0902">Two-component regulatory system</keyword>
<dbReference type="CDD" id="cd00082">
    <property type="entry name" value="HisKA"/>
    <property type="match status" value="1"/>
</dbReference>
<evidence type="ECO:0000313" key="12">
    <source>
        <dbReference type="Proteomes" id="UP000605086"/>
    </source>
</evidence>
<protein>
    <recommendedName>
        <fullName evidence="2">histidine kinase</fullName>
        <ecNumber evidence="2">2.7.13.3</ecNumber>
    </recommendedName>
</protein>
<evidence type="ECO:0000259" key="10">
    <source>
        <dbReference type="PROSITE" id="PS50109"/>
    </source>
</evidence>
<dbReference type="SUPFAM" id="SSF55874">
    <property type="entry name" value="ATPase domain of HSP90 chaperone/DNA topoisomerase II/histidine kinase"/>
    <property type="match status" value="1"/>
</dbReference>
<dbReference type="InterPro" id="IPR004358">
    <property type="entry name" value="Sig_transdc_His_kin-like_C"/>
</dbReference>
<evidence type="ECO:0000256" key="7">
    <source>
        <dbReference type="ARBA" id="ARBA00022840"/>
    </source>
</evidence>
<keyword evidence="6" id="KW-0418">Kinase</keyword>
<dbReference type="PANTHER" id="PTHR43065">
    <property type="entry name" value="SENSOR HISTIDINE KINASE"/>
    <property type="match status" value="1"/>
</dbReference>
<dbReference type="PROSITE" id="PS50109">
    <property type="entry name" value="HIS_KIN"/>
    <property type="match status" value="1"/>
</dbReference>
<dbReference type="Gene3D" id="3.30.565.10">
    <property type="entry name" value="Histidine kinase-like ATPase, C-terminal domain"/>
    <property type="match status" value="1"/>
</dbReference>
<dbReference type="InterPro" id="IPR036097">
    <property type="entry name" value="HisK_dim/P_sf"/>
</dbReference>
<dbReference type="SUPFAM" id="SSF47384">
    <property type="entry name" value="Homodimeric domain of signal transducing histidine kinase"/>
    <property type="match status" value="1"/>
</dbReference>
<dbReference type="Proteomes" id="UP000605086">
    <property type="component" value="Unassembled WGS sequence"/>
</dbReference>
<sequence>MAKVGDRLGSRKGSPLSMFLRPVVGSLAMAACLAVSSAEGAKSAPEPPIRVGVLAYRGGDHANAVWEPTIRYLAGRFPGRGAEMVPLDLSGMDTAVQNRTVDFVLTNTGNYVELEGRYGIARIATLHSSRAGASGASVGSTLIVRSDRTDIRDLGDLKGRTVLASDPDAFGGFQVAWGEMIKAGIDPYRDLKNLGFSGFPLDRIAFAVRDGESDVGVLRACLLEELAAEGRIDPGQFRVLAPRTPPGFDCAVSTDLYPDWPLARLASTPEVLAKAVVVALFQMPENDPAAEAGGYVGWTVPLDYQPVHTLFRALRIGPYRYLREISLLDIAREHWEWLALGALALLWWAIHSLRVEHLIKVRTAELHAANRSLLHEMAERRRAEENARDRQKDMDHVARLSILGEMASNLAHELNQPLGAIANYARGCTRRLEAGTSDPMQLVEITRAIADQADRAGRIIARIRDFVRKRAPQLEPMDVNDCVHAAVALCQGQASNGNAAISLSLADDLPPVLVDRIQIEQVILNLVKNALDAMAETQPGGAGEAVRVVSIRTARDRDGRVEVGVADRGHGLTAEAKGRLFEPFFTTKSGGMGLGLSICRTIVEAHGGHLWATDNPGGGTVMRFVLPAAGPATSPMCPTASPSTADEPPVVTEERNHDR</sequence>
<evidence type="ECO:0000256" key="1">
    <source>
        <dbReference type="ARBA" id="ARBA00000085"/>
    </source>
</evidence>
<keyword evidence="4" id="KW-0808">Transferase</keyword>
<keyword evidence="5" id="KW-0547">Nucleotide-binding</keyword>
<evidence type="ECO:0000256" key="3">
    <source>
        <dbReference type="ARBA" id="ARBA00022553"/>
    </source>
</evidence>
<dbReference type="Pfam" id="PF00512">
    <property type="entry name" value="HisKA"/>
    <property type="match status" value="1"/>
</dbReference>
<dbReference type="SMART" id="SM00388">
    <property type="entry name" value="HisKA"/>
    <property type="match status" value="1"/>
</dbReference>
<evidence type="ECO:0000256" key="5">
    <source>
        <dbReference type="ARBA" id="ARBA00022741"/>
    </source>
</evidence>
<evidence type="ECO:0000256" key="9">
    <source>
        <dbReference type="SAM" id="MobiDB-lite"/>
    </source>
</evidence>
<dbReference type="InterPro" id="IPR003594">
    <property type="entry name" value="HATPase_dom"/>
</dbReference>
<reference evidence="11 12" key="1">
    <citation type="submission" date="2019-10" db="EMBL/GenBank/DDBJ databases">
        <title>Genome sequence of Azospirillum melinis.</title>
        <authorList>
            <person name="Ambrosini A."/>
            <person name="Sant'Anna F.H."/>
            <person name="Cassan F.D."/>
            <person name="Souza E.M."/>
            <person name="Passaglia L.M.P."/>
        </authorList>
    </citation>
    <scope>NUCLEOTIDE SEQUENCE [LARGE SCALE GENOMIC DNA]</scope>
    <source>
        <strain evidence="11 12">TMCY0552</strain>
    </source>
</reference>
<evidence type="ECO:0000256" key="6">
    <source>
        <dbReference type="ARBA" id="ARBA00022777"/>
    </source>
</evidence>
<feature type="region of interest" description="Disordered" evidence="9">
    <location>
        <begin position="633"/>
        <end position="659"/>
    </location>
</feature>
<feature type="domain" description="Histidine kinase" evidence="10">
    <location>
        <begin position="409"/>
        <end position="630"/>
    </location>
</feature>
<dbReference type="InterPro" id="IPR036890">
    <property type="entry name" value="HATPase_C_sf"/>
</dbReference>
<dbReference type="Pfam" id="PF12974">
    <property type="entry name" value="Phosphonate-bd"/>
    <property type="match status" value="1"/>
</dbReference>
<proteinExistence type="predicted"/>
<accession>A0ABX2KQU1</accession>
<comment type="caution">
    <text evidence="11">The sequence shown here is derived from an EMBL/GenBank/DDBJ whole genome shotgun (WGS) entry which is preliminary data.</text>
</comment>
<evidence type="ECO:0000256" key="8">
    <source>
        <dbReference type="ARBA" id="ARBA00023012"/>
    </source>
</evidence>
<comment type="catalytic activity">
    <reaction evidence="1">
        <text>ATP + protein L-histidine = ADP + protein N-phospho-L-histidine.</text>
        <dbReference type="EC" id="2.7.13.3"/>
    </reaction>
</comment>
<dbReference type="PROSITE" id="PS51257">
    <property type="entry name" value="PROKAR_LIPOPROTEIN"/>
    <property type="match status" value="1"/>
</dbReference>
<keyword evidence="12" id="KW-1185">Reference proteome</keyword>
<dbReference type="Gene3D" id="3.40.190.10">
    <property type="entry name" value="Periplasmic binding protein-like II"/>
    <property type="match status" value="1"/>
</dbReference>
<dbReference type="InterPro" id="IPR005467">
    <property type="entry name" value="His_kinase_dom"/>
</dbReference>
<dbReference type="SMART" id="SM00387">
    <property type="entry name" value="HATPase_c"/>
    <property type="match status" value="1"/>
</dbReference>
<keyword evidence="7" id="KW-0067">ATP-binding</keyword>
<evidence type="ECO:0000256" key="4">
    <source>
        <dbReference type="ARBA" id="ARBA00022679"/>
    </source>
</evidence>
<evidence type="ECO:0000313" key="11">
    <source>
        <dbReference type="EMBL" id="NUB03115.1"/>
    </source>
</evidence>
<dbReference type="SUPFAM" id="SSF53850">
    <property type="entry name" value="Periplasmic binding protein-like II"/>
    <property type="match status" value="1"/>
</dbReference>
<keyword evidence="3" id="KW-0597">Phosphoprotein</keyword>
<dbReference type="Pfam" id="PF02518">
    <property type="entry name" value="HATPase_c"/>
    <property type="match status" value="1"/>
</dbReference>
<organism evidence="11 12">
    <name type="scientific">Azospirillum melinis</name>
    <dbReference type="NCBI Taxonomy" id="328839"/>
    <lineage>
        <taxon>Bacteria</taxon>
        <taxon>Pseudomonadati</taxon>
        <taxon>Pseudomonadota</taxon>
        <taxon>Alphaproteobacteria</taxon>
        <taxon>Rhodospirillales</taxon>
        <taxon>Azospirillaceae</taxon>
        <taxon>Azospirillum</taxon>
    </lineage>
</organism>
<gene>
    <name evidence="11" type="ORF">GBZ48_28195</name>
</gene>
<dbReference type="PRINTS" id="PR00344">
    <property type="entry name" value="BCTRLSENSOR"/>
</dbReference>
<name>A0ABX2KQU1_9PROT</name>
<evidence type="ECO:0000256" key="2">
    <source>
        <dbReference type="ARBA" id="ARBA00012438"/>
    </source>
</evidence>